<keyword evidence="2" id="KW-0812">Transmembrane</keyword>
<dbReference type="AlphaFoldDB" id="A0A7K0CLJ2"/>
<evidence type="ECO:0000313" key="4">
    <source>
        <dbReference type="Proteomes" id="UP000466345"/>
    </source>
</evidence>
<feature type="region of interest" description="Disordered" evidence="1">
    <location>
        <begin position="198"/>
        <end position="223"/>
    </location>
</feature>
<keyword evidence="2" id="KW-0472">Membrane</keyword>
<evidence type="ECO:0000256" key="1">
    <source>
        <dbReference type="SAM" id="MobiDB-lite"/>
    </source>
</evidence>
<dbReference type="Proteomes" id="UP000466345">
    <property type="component" value="Unassembled WGS sequence"/>
</dbReference>
<evidence type="ECO:0000313" key="3">
    <source>
        <dbReference type="EMBL" id="MQY14355.1"/>
    </source>
</evidence>
<keyword evidence="4" id="KW-1185">Reference proteome</keyword>
<name>A0A7K0CLJ2_9ACTN</name>
<protein>
    <recommendedName>
        <fullName evidence="5">Polysaccharide chain length determinant N-terminal domain-containing protein</fullName>
    </recommendedName>
</protein>
<dbReference type="EMBL" id="WEGJ01000020">
    <property type="protein sequence ID" value="MQY14355.1"/>
    <property type="molecule type" value="Genomic_DNA"/>
</dbReference>
<proteinExistence type="predicted"/>
<evidence type="ECO:0008006" key="5">
    <source>
        <dbReference type="Google" id="ProtNLM"/>
    </source>
</evidence>
<keyword evidence="2" id="KW-1133">Transmembrane helix</keyword>
<gene>
    <name evidence="3" type="ORF">SRB5_45200</name>
</gene>
<accession>A0A7K0CLJ2</accession>
<feature type="transmembrane region" description="Helical" evidence="2">
    <location>
        <begin position="176"/>
        <end position="195"/>
    </location>
</feature>
<evidence type="ECO:0000256" key="2">
    <source>
        <dbReference type="SAM" id="Phobius"/>
    </source>
</evidence>
<reference evidence="3 4" key="1">
    <citation type="submission" date="2019-10" db="EMBL/GenBank/DDBJ databases">
        <title>Streptomyces smaragdinus sp. nov. and Streptomyces fabii sp. nov., isolated from the gut of fungus growing-termite Macrotermes natalensis.</title>
        <authorList>
            <person name="Schwitalla J."/>
            <person name="Benndorf R."/>
            <person name="Martin K."/>
            <person name="De Beer W."/>
            <person name="Kaster A.-K."/>
            <person name="Vollmers J."/>
            <person name="Poulsen M."/>
            <person name="Beemelmanns C."/>
        </authorList>
    </citation>
    <scope>NUCLEOTIDE SEQUENCE [LARGE SCALE GENOMIC DNA]</scope>
    <source>
        <strain evidence="3 4">RB5</strain>
    </source>
</reference>
<comment type="caution">
    <text evidence="3">The sequence shown here is derived from an EMBL/GenBank/DDBJ whole genome shotgun (WGS) entry which is preliminary data.</text>
</comment>
<organism evidence="3 4">
    <name type="scientific">Streptomyces smaragdinus</name>
    <dbReference type="NCBI Taxonomy" id="2585196"/>
    <lineage>
        <taxon>Bacteria</taxon>
        <taxon>Bacillati</taxon>
        <taxon>Actinomycetota</taxon>
        <taxon>Actinomycetes</taxon>
        <taxon>Kitasatosporales</taxon>
        <taxon>Streptomycetaceae</taxon>
        <taxon>Streptomyces</taxon>
    </lineage>
</organism>
<dbReference type="RefSeq" id="WP_194293001.1">
    <property type="nucleotide sequence ID" value="NZ_WEGJ01000020.1"/>
</dbReference>
<sequence>MTPEMFARALLRRWYVLALVAVLTAGGAWQVLRPEPRFVSSAVLLVKSPVTQNQPNQLTNLQPALAATSYSVILQLRSPEGRADLRQAGVSGTYRISPRNSGTSVTPRYVIPSLQIVAEQPDGTEAGLMVQRIMNVYSARLEKLQADQGIAPAARLTAAVVSRPGTVEATATPSRALAGVGLLGLLGGVTGALALDSRRRRTSDATPRPGPPPQPLADAVAHR</sequence>